<dbReference type="Gene3D" id="1.20.120.1770">
    <property type="match status" value="1"/>
</dbReference>
<feature type="transmembrane region" description="Helical" evidence="1">
    <location>
        <begin position="230"/>
        <end position="256"/>
    </location>
</feature>
<gene>
    <name evidence="2" type="ORF">SPIL2461_LOCUS2787</name>
</gene>
<feature type="transmembrane region" description="Helical" evidence="1">
    <location>
        <begin position="454"/>
        <end position="473"/>
    </location>
</feature>
<feature type="transmembrane region" description="Helical" evidence="1">
    <location>
        <begin position="684"/>
        <end position="702"/>
    </location>
</feature>
<feature type="transmembrane region" description="Helical" evidence="1">
    <location>
        <begin position="550"/>
        <end position="573"/>
    </location>
</feature>
<feature type="transmembrane region" description="Helical" evidence="1">
    <location>
        <begin position="594"/>
        <end position="611"/>
    </location>
</feature>
<feature type="transmembrane region" description="Helical" evidence="1">
    <location>
        <begin position="262"/>
        <end position="283"/>
    </location>
</feature>
<comment type="caution">
    <text evidence="2">The sequence shown here is derived from an EMBL/GenBank/DDBJ whole genome shotgun (WGS) entry which is preliminary data.</text>
</comment>
<dbReference type="AlphaFoldDB" id="A0A812K9F9"/>
<keyword evidence="1" id="KW-1133">Transmembrane helix</keyword>
<feature type="transmembrane region" description="Helical" evidence="1">
    <location>
        <begin position="140"/>
        <end position="159"/>
    </location>
</feature>
<evidence type="ECO:0000256" key="1">
    <source>
        <dbReference type="SAM" id="Phobius"/>
    </source>
</evidence>
<keyword evidence="3" id="KW-1185">Reference proteome</keyword>
<dbReference type="Proteomes" id="UP000649617">
    <property type="component" value="Unassembled WGS sequence"/>
</dbReference>
<evidence type="ECO:0000313" key="2">
    <source>
        <dbReference type="EMBL" id="CAE7218933.1"/>
    </source>
</evidence>
<keyword evidence="1" id="KW-0472">Membrane</keyword>
<dbReference type="InterPro" id="IPR036259">
    <property type="entry name" value="MFS_trans_sf"/>
</dbReference>
<accession>A0A812K9F9</accession>
<feature type="transmembrane region" description="Helical" evidence="1">
    <location>
        <begin position="191"/>
        <end position="210"/>
    </location>
</feature>
<feature type="transmembrane region" description="Helical" evidence="1">
    <location>
        <begin position="351"/>
        <end position="376"/>
    </location>
</feature>
<proteinExistence type="predicted"/>
<reference evidence="2" key="1">
    <citation type="submission" date="2021-02" db="EMBL/GenBank/DDBJ databases">
        <authorList>
            <person name="Dougan E. K."/>
            <person name="Rhodes N."/>
            <person name="Thang M."/>
            <person name="Chan C."/>
        </authorList>
    </citation>
    <scope>NUCLEOTIDE SEQUENCE</scope>
</reference>
<protein>
    <submittedName>
        <fullName evidence="2">Uncharacterized protein</fullName>
    </submittedName>
</protein>
<feature type="transmembrane region" description="Helical" evidence="1">
    <location>
        <begin position="105"/>
        <end position="128"/>
    </location>
</feature>
<feature type="transmembrane region" description="Helical" evidence="1">
    <location>
        <begin position="388"/>
        <end position="408"/>
    </location>
</feature>
<feature type="transmembrane region" description="Helical" evidence="1">
    <location>
        <begin position="58"/>
        <end position="81"/>
    </location>
</feature>
<dbReference type="SUPFAM" id="SSF103473">
    <property type="entry name" value="MFS general substrate transporter"/>
    <property type="match status" value="1"/>
</dbReference>
<feature type="transmembrane region" description="Helical" evidence="1">
    <location>
        <begin position="420"/>
        <end position="442"/>
    </location>
</feature>
<dbReference type="EMBL" id="CAJNIZ010003128">
    <property type="protein sequence ID" value="CAE7218933.1"/>
    <property type="molecule type" value="Genomic_DNA"/>
</dbReference>
<feature type="transmembrane region" description="Helical" evidence="1">
    <location>
        <begin position="166"/>
        <end position="185"/>
    </location>
</feature>
<feature type="transmembrane region" description="Helical" evidence="1">
    <location>
        <begin position="520"/>
        <end position="538"/>
    </location>
</feature>
<evidence type="ECO:0000313" key="3">
    <source>
        <dbReference type="Proteomes" id="UP000649617"/>
    </source>
</evidence>
<name>A0A812K9F9_SYMPI</name>
<dbReference type="OrthoDB" id="421886at2759"/>
<keyword evidence="1" id="KW-0812">Transmembrane</keyword>
<feature type="transmembrane region" description="Helical" evidence="1">
    <location>
        <begin position="493"/>
        <end position="513"/>
    </location>
</feature>
<dbReference type="Gene3D" id="1.20.1250.20">
    <property type="entry name" value="MFS general substrate transporter like domains"/>
    <property type="match status" value="1"/>
</dbReference>
<feature type="transmembrane region" description="Helical" evidence="1">
    <location>
        <begin position="708"/>
        <end position="728"/>
    </location>
</feature>
<organism evidence="2 3">
    <name type="scientific">Symbiodinium pilosum</name>
    <name type="common">Dinoflagellate</name>
    <dbReference type="NCBI Taxonomy" id="2952"/>
    <lineage>
        <taxon>Eukaryota</taxon>
        <taxon>Sar</taxon>
        <taxon>Alveolata</taxon>
        <taxon>Dinophyceae</taxon>
        <taxon>Suessiales</taxon>
        <taxon>Symbiodiniaceae</taxon>
        <taxon>Symbiodinium</taxon>
    </lineage>
</organism>
<sequence length="729" mass="77961">MRTSISDLCDGIPCHVDVPSPVQLIQLKITSGPQLSSSWGVQLRELFGGEVPVGEANFALATLVVGTLTFASLLLLLPLLIRRLGGLPTENASGKPQKDAAPPPGLLRITGILCIGVMANITVILLTVQTEAEQLTTSGYILASECLGAIFGLLLFRWFGLAQLKIAYQLTALSMMVGNGLYAWASVQSMGLLALFLSRIITGLGAGGMYNSAMVMVHFARGQQKTPHMVLYQFFVAFGVVLGPALASTSLLLFPSSQTKDALANCVMVLWGGVLWALVLIFIPNDISKLEAQAGIQDEPLVQEEVDGLPERPNGNKGLALFLTLITSATIRMGQRLLWESGSVIAVQVMYGWSASTAGVMFIIVVASMAIAQYAFSQYVAGKYSDTMLLRSLELAQLFGVLLMFQPFQLSTSVSVLQFVFASILAYSSNAIWSGVLTSFCVKRSLANSFFSSENLMLLNQAAIFIGIAAGSTISRASQEIVIGSSANASMNILAATLLVGALLQLNLSLIAISEISLDWPVTVVSLALGIVIPLAALEPSLGGTGPSNTFTWHIVSMGIAWPFLAVLGYWAYKADVLQGVENNKNYKRSVHMLCMLVVGVLTIAGYIFIFKAHQENGEGQLGGLDVKGSKWTLKRGMGRFAHVVLGYSVVLGVLIQVCAGLWKRFVLLHYEVRSVTWHGRFGRVLLLSAVIATFIGVWLDINGKGGFPIPLTLAISAALPSTAAFVVM</sequence>
<feature type="transmembrane region" description="Helical" evidence="1">
    <location>
        <begin position="641"/>
        <end position="663"/>
    </location>
</feature>